<keyword evidence="14" id="KW-1185">Reference proteome</keyword>
<evidence type="ECO:0000256" key="12">
    <source>
        <dbReference type="SAM" id="SignalP"/>
    </source>
</evidence>
<keyword evidence="4 10" id="KW-0349">Heme</keyword>
<dbReference type="Pfam" id="PF00067">
    <property type="entry name" value="p450"/>
    <property type="match status" value="1"/>
</dbReference>
<evidence type="ECO:0000256" key="11">
    <source>
        <dbReference type="RuleBase" id="RU000461"/>
    </source>
</evidence>
<evidence type="ECO:0000313" key="14">
    <source>
        <dbReference type="Proteomes" id="UP001457282"/>
    </source>
</evidence>
<comment type="subcellular location">
    <subcellularLocation>
        <location evidence="2">Membrane</location>
    </subcellularLocation>
</comment>
<dbReference type="GO" id="GO:0004497">
    <property type="term" value="F:monooxygenase activity"/>
    <property type="evidence" value="ECO:0007669"/>
    <property type="project" value="UniProtKB-KW"/>
</dbReference>
<comment type="similarity">
    <text evidence="3 11">Belongs to the cytochrome P450 family.</text>
</comment>
<dbReference type="PANTHER" id="PTHR47943">
    <property type="entry name" value="CYTOCHROME P450 93A3-LIKE"/>
    <property type="match status" value="1"/>
</dbReference>
<keyword evidence="5 10" id="KW-0479">Metal-binding</keyword>
<evidence type="ECO:0000256" key="9">
    <source>
        <dbReference type="ARBA" id="ARBA00023136"/>
    </source>
</evidence>
<dbReference type="GO" id="GO:0005506">
    <property type="term" value="F:iron ion binding"/>
    <property type="evidence" value="ECO:0007669"/>
    <property type="project" value="InterPro"/>
</dbReference>
<comment type="cofactor">
    <cofactor evidence="1 10">
        <name>heme</name>
        <dbReference type="ChEBI" id="CHEBI:30413"/>
    </cofactor>
</comment>
<dbReference type="InterPro" id="IPR017972">
    <property type="entry name" value="Cyt_P450_CS"/>
</dbReference>
<dbReference type="PRINTS" id="PR00385">
    <property type="entry name" value="P450"/>
</dbReference>
<keyword evidence="12" id="KW-0732">Signal</keyword>
<evidence type="ECO:0000256" key="10">
    <source>
        <dbReference type="PIRSR" id="PIRSR602401-1"/>
    </source>
</evidence>
<keyword evidence="6 11" id="KW-0560">Oxidoreductase</keyword>
<evidence type="ECO:0000313" key="13">
    <source>
        <dbReference type="EMBL" id="KAK9926265.1"/>
    </source>
</evidence>
<dbReference type="Gene3D" id="1.10.630.10">
    <property type="entry name" value="Cytochrome P450"/>
    <property type="match status" value="1"/>
</dbReference>
<accession>A0AAW1WSI2</accession>
<dbReference type="GO" id="GO:0016705">
    <property type="term" value="F:oxidoreductase activity, acting on paired donors, with incorporation or reduction of molecular oxygen"/>
    <property type="evidence" value="ECO:0007669"/>
    <property type="project" value="InterPro"/>
</dbReference>
<dbReference type="SUPFAM" id="SSF48264">
    <property type="entry name" value="Cytochrome P450"/>
    <property type="match status" value="1"/>
</dbReference>
<feature type="binding site" description="axial binding residue" evidence="10">
    <location>
        <position position="447"/>
    </location>
    <ligand>
        <name>heme</name>
        <dbReference type="ChEBI" id="CHEBI:30413"/>
    </ligand>
    <ligandPart>
        <name>Fe</name>
        <dbReference type="ChEBI" id="CHEBI:18248"/>
    </ligandPart>
</feature>
<keyword evidence="8 11" id="KW-0503">Monooxygenase</keyword>
<evidence type="ECO:0000256" key="4">
    <source>
        <dbReference type="ARBA" id="ARBA00022617"/>
    </source>
</evidence>
<dbReference type="CDD" id="cd11072">
    <property type="entry name" value="CYP71-like"/>
    <property type="match status" value="1"/>
</dbReference>
<dbReference type="EMBL" id="JBEDUW010000005">
    <property type="protein sequence ID" value="KAK9926265.1"/>
    <property type="molecule type" value="Genomic_DNA"/>
</dbReference>
<dbReference type="InterPro" id="IPR036396">
    <property type="entry name" value="Cyt_P450_sf"/>
</dbReference>
<sequence length="506" mass="57163">MTSPSTIIAILLVLITCLWSLINAASKPKHQKLPPGPRSLPIIGNLHMLGNLPHRSLQHLAKEYGHIMFMRLGTVSAIVVSSPTAAELFLKTHDVNFASRPRVQASEYMAYGTMGLAFGKYGPYWRNVRKLCTLQLLCPSKIEDFAPLRREEIGLLVQSVKKAGEEGRVVDISDKIYGVVEDITYRMILGCKKDEDRFGLKEIIEEALFLTGAFNIADFVPFLGPFDIQGLTKRLKKVSYTIDQLLEKIIEDHEQAAQTKSEKQGRHEDFVDVLLSLTNQPLNPKDKQVHNLDRTNVKAILLDMITAAFDTSATAIVWSLAELLRNPRVMKNLQEELQSVIGMDRMVEETDLSKLSYLSMVVKESFRLHPVAPLLVPHESIEDITIDGYNIPKKSRIIVNIWTIGRDPNVWSENVEEFYPERFMHNDIDLRGHDFQLIPFGSGRRGCPGLQLGLTTVRLGLAQLVHCFNWELPTGLPPQELDMTEKFGLSMSKAEHLLAKPTYRLM</sequence>
<dbReference type="FunFam" id="1.10.630.10:FF:000011">
    <property type="entry name" value="Cytochrome P450 83B1"/>
    <property type="match status" value="1"/>
</dbReference>
<keyword evidence="7 10" id="KW-0408">Iron</keyword>
<dbReference type="PROSITE" id="PS00086">
    <property type="entry name" value="CYTOCHROME_P450"/>
    <property type="match status" value="1"/>
</dbReference>
<proteinExistence type="inferred from homology"/>
<evidence type="ECO:0000256" key="7">
    <source>
        <dbReference type="ARBA" id="ARBA00023004"/>
    </source>
</evidence>
<dbReference type="Proteomes" id="UP001457282">
    <property type="component" value="Unassembled WGS sequence"/>
</dbReference>
<dbReference type="PRINTS" id="PR00463">
    <property type="entry name" value="EP450I"/>
</dbReference>
<name>A0AAW1WSI2_RUBAR</name>
<evidence type="ECO:0000256" key="5">
    <source>
        <dbReference type="ARBA" id="ARBA00022723"/>
    </source>
</evidence>
<dbReference type="GO" id="GO:0016020">
    <property type="term" value="C:membrane"/>
    <property type="evidence" value="ECO:0007669"/>
    <property type="project" value="UniProtKB-SubCell"/>
</dbReference>
<evidence type="ECO:0000256" key="3">
    <source>
        <dbReference type="ARBA" id="ARBA00010617"/>
    </source>
</evidence>
<reference evidence="13 14" key="1">
    <citation type="journal article" date="2023" name="G3 (Bethesda)">
        <title>A chromosome-length genome assembly and annotation of blackberry (Rubus argutus, cv. 'Hillquist').</title>
        <authorList>
            <person name="Bruna T."/>
            <person name="Aryal R."/>
            <person name="Dudchenko O."/>
            <person name="Sargent D.J."/>
            <person name="Mead D."/>
            <person name="Buti M."/>
            <person name="Cavallini A."/>
            <person name="Hytonen T."/>
            <person name="Andres J."/>
            <person name="Pham M."/>
            <person name="Weisz D."/>
            <person name="Mascagni F."/>
            <person name="Usai G."/>
            <person name="Natali L."/>
            <person name="Bassil N."/>
            <person name="Fernandez G.E."/>
            <person name="Lomsadze A."/>
            <person name="Armour M."/>
            <person name="Olukolu B."/>
            <person name="Poorten T."/>
            <person name="Britton C."/>
            <person name="Davik J."/>
            <person name="Ashrafi H."/>
            <person name="Aiden E.L."/>
            <person name="Borodovsky M."/>
            <person name="Worthington M."/>
        </authorList>
    </citation>
    <scope>NUCLEOTIDE SEQUENCE [LARGE SCALE GENOMIC DNA]</scope>
    <source>
        <strain evidence="13">PI 553951</strain>
    </source>
</reference>
<evidence type="ECO:0000256" key="8">
    <source>
        <dbReference type="ARBA" id="ARBA00023033"/>
    </source>
</evidence>
<evidence type="ECO:0000256" key="6">
    <source>
        <dbReference type="ARBA" id="ARBA00023002"/>
    </source>
</evidence>
<comment type="caution">
    <text evidence="13">The sequence shown here is derived from an EMBL/GenBank/DDBJ whole genome shotgun (WGS) entry which is preliminary data.</text>
</comment>
<evidence type="ECO:0000256" key="2">
    <source>
        <dbReference type="ARBA" id="ARBA00004370"/>
    </source>
</evidence>
<dbReference type="GO" id="GO:0020037">
    <property type="term" value="F:heme binding"/>
    <property type="evidence" value="ECO:0007669"/>
    <property type="project" value="InterPro"/>
</dbReference>
<feature type="chain" id="PRO_5044013606" evidence="12">
    <location>
        <begin position="25"/>
        <end position="506"/>
    </location>
</feature>
<feature type="signal peptide" evidence="12">
    <location>
        <begin position="1"/>
        <end position="24"/>
    </location>
</feature>
<dbReference type="InterPro" id="IPR002401">
    <property type="entry name" value="Cyt_P450_E_grp-I"/>
</dbReference>
<keyword evidence="9" id="KW-0472">Membrane</keyword>
<gene>
    <name evidence="13" type="ORF">M0R45_023506</name>
</gene>
<dbReference type="PANTHER" id="PTHR47943:SF9">
    <property type="entry name" value="CYTOCHROME P450"/>
    <property type="match status" value="1"/>
</dbReference>
<evidence type="ECO:0000256" key="1">
    <source>
        <dbReference type="ARBA" id="ARBA00001971"/>
    </source>
</evidence>
<dbReference type="InterPro" id="IPR001128">
    <property type="entry name" value="Cyt_P450"/>
</dbReference>
<protein>
    <submittedName>
        <fullName evidence="13">Uncharacterized protein</fullName>
    </submittedName>
</protein>
<dbReference type="AlphaFoldDB" id="A0AAW1WSI2"/>
<organism evidence="13 14">
    <name type="scientific">Rubus argutus</name>
    <name type="common">Southern blackberry</name>
    <dbReference type="NCBI Taxonomy" id="59490"/>
    <lineage>
        <taxon>Eukaryota</taxon>
        <taxon>Viridiplantae</taxon>
        <taxon>Streptophyta</taxon>
        <taxon>Embryophyta</taxon>
        <taxon>Tracheophyta</taxon>
        <taxon>Spermatophyta</taxon>
        <taxon>Magnoliopsida</taxon>
        <taxon>eudicotyledons</taxon>
        <taxon>Gunneridae</taxon>
        <taxon>Pentapetalae</taxon>
        <taxon>rosids</taxon>
        <taxon>fabids</taxon>
        <taxon>Rosales</taxon>
        <taxon>Rosaceae</taxon>
        <taxon>Rosoideae</taxon>
        <taxon>Rosoideae incertae sedis</taxon>
        <taxon>Rubus</taxon>
    </lineage>
</organism>